<feature type="compositionally biased region" description="Low complexity" evidence="1">
    <location>
        <begin position="67"/>
        <end position="105"/>
    </location>
</feature>
<dbReference type="Proteomes" id="UP001168972">
    <property type="component" value="Unassembled WGS sequence"/>
</dbReference>
<dbReference type="EMBL" id="JAQQBR010000184">
    <property type="protein sequence ID" value="KAK0171496.1"/>
    <property type="molecule type" value="Genomic_DNA"/>
</dbReference>
<keyword evidence="3" id="KW-1185">Reference proteome</keyword>
<dbReference type="AlphaFoldDB" id="A0AA39FL83"/>
<evidence type="ECO:0000313" key="2">
    <source>
        <dbReference type="EMBL" id="KAK0171496.1"/>
    </source>
</evidence>
<comment type="caution">
    <text evidence="2">The sequence shown here is derived from an EMBL/GenBank/DDBJ whole genome shotgun (WGS) entry which is preliminary data.</text>
</comment>
<feature type="region of interest" description="Disordered" evidence="1">
    <location>
        <begin position="67"/>
        <end position="113"/>
    </location>
</feature>
<gene>
    <name evidence="2" type="ORF">PV327_011202</name>
</gene>
<reference evidence="2" key="1">
    <citation type="journal article" date="2023" name="bioRxiv">
        <title>Scaffold-level genome assemblies of two parasitoid biocontrol wasps reveal the parthenogenesis mechanism and an associated novel virus.</title>
        <authorList>
            <person name="Inwood S."/>
            <person name="Skelly J."/>
            <person name="Guhlin J."/>
            <person name="Harrop T."/>
            <person name="Goldson S."/>
            <person name="Dearden P."/>
        </authorList>
    </citation>
    <scope>NUCLEOTIDE SEQUENCE</scope>
    <source>
        <strain evidence="2">Lincoln</strain>
        <tissue evidence="2">Whole body</tissue>
    </source>
</reference>
<sequence length="234" mass="25757">MSAVDDNSDNHDEEVMNSINAEMTALRAENERGKHELQRLRTYIKSLEGSGSSDQLQLNILQIHGNQGQQSISNSSSEQKSVNLQPPLPSSSQPSSCDLHPLPSLLWPPPPPPLPISSQQSLMYCQPPLPISSQQSLMYWQPPLPSSMPPPLQSSIRSRSCTVSPVSQSCETLSQTPLQTDFEATTITRPKRWARAGRKGTAARIRAQSMYQRGGRGGRGGSKKTLIQYINLEI</sequence>
<accession>A0AA39FL83</accession>
<protein>
    <submittedName>
        <fullName evidence="2">Uncharacterized protein</fullName>
    </submittedName>
</protein>
<organism evidence="2 3">
    <name type="scientific">Microctonus hyperodae</name>
    <name type="common">Parasitoid wasp</name>
    <dbReference type="NCBI Taxonomy" id="165561"/>
    <lineage>
        <taxon>Eukaryota</taxon>
        <taxon>Metazoa</taxon>
        <taxon>Ecdysozoa</taxon>
        <taxon>Arthropoda</taxon>
        <taxon>Hexapoda</taxon>
        <taxon>Insecta</taxon>
        <taxon>Pterygota</taxon>
        <taxon>Neoptera</taxon>
        <taxon>Endopterygota</taxon>
        <taxon>Hymenoptera</taxon>
        <taxon>Apocrita</taxon>
        <taxon>Ichneumonoidea</taxon>
        <taxon>Braconidae</taxon>
        <taxon>Euphorinae</taxon>
        <taxon>Microctonus</taxon>
    </lineage>
</organism>
<proteinExistence type="predicted"/>
<name>A0AA39FL83_MICHY</name>
<evidence type="ECO:0000256" key="1">
    <source>
        <dbReference type="SAM" id="MobiDB-lite"/>
    </source>
</evidence>
<feature type="region of interest" description="Disordered" evidence="1">
    <location>
        <begin position="1"/>
        <end position="35"/>
    </location>
</feature>
<reference evidence="2" key="2">
    <citation type="submission" date="2023-03" db="EMBL/GenBank/DDBJ databases">
        <authorList>
            <person name="Inwood S.N."/>
            <person name="Skelly J.G."/>
            <person name="Guhlin J."/>
            <person name="Harrop T.W.R."/>
            <person name="Goldson S.G."/>
            <person name="Dearden P.K."/>
        </authorList>
    </citation>
    <scope>NUCLEOTIDE SEQUENCE</scope>
    <source>
        <strain evidence="2">Lincoln</strain>
        <tissue evidence="2">Whole body</tissue>
    </source>
</reference>
<evidence type="ECO:0000313" key="3">
    <source>
        <dbReference type="Proteomes" id="UP001168972"/>
    </source>
</evidence>